<comment type="caution">
    <text evidence="3">The sequence shown here is derived from an EMBL/GenBank/DDBJ whole genome shotgun (WGS) entry which is preliminary data.</text>
</comment>
<keyword evidence="2" id="KW-1133">Transmembrane helix</keyword>
<dbReference type="EMBL" id="CAJJDN010000121">
    <property type="protein sequence ID" value="CAD8119358.1"/>
    <property type="molecule type" value="Genomic_DNA"/>
</dbReference>
<keyword evidence="5" id="KW-1185">Reference proteome</keyword>
<evidence type="ECO:0000313" key="5">
    <source>
        <dbReference type="Proteomes" id="UP000692954"/>
    </source>
</evidence>
<evidence type="ECO:0000256" key="1">
    <source>
        <dbReference type="PROSITE-ProRule" id="PRU00339"/>
    </source>
</evidence>
<evidence type="ECO:0000313" key="4">
    <source>
        <dbReference type="EMBL" id="CAD8119360.1"/>
    </source>
</evidence>
<feature type="repeat" description="TPR" evidence="1">
    <location>
        <begin position="242"/>
        <end position="275"/>
    </location>
</feature>
<organism evidence="3 5">
    <name type="scientific">Paramecium sonneborni</name>
    <dbReference type="NCBI Taxonomy" id="65129"/>
    <lineage>
        <taxon>Eukaryota</taxon>
        <taxon>Sar</taxon>
        <taxon>Alveolata</taxon>
        <taxon>Ciliophora</taxon>
        <taxon>Intramacronucleata</taxon>
        <taxon>Oligohymenophorea</taxon>
        <taxon>Peniculida</taxon>
        <taxon>Parameciidae</taxon>
        <taxon>Paramecium</taxon>
    </lineage>
</organism>
<dbReference type="OrthoDB" id="245563at2759"/>
<dbReference type="PROSITE" id="PS50005">
    <property type="entry name" value="TPR"/>
    <property type="match status" value="1"/>
</dbReference>
<dbReference type="Proteomes" id="UP000692954">
    <property type="component" value="Unassembled WGS sequence"/>
</dbReference>
<name>A0A8S1QUC8_9CILI</name>
<evidence type="ECO:0008006" key="6">
    <source>
        <dbReference type="Google" id="ProtNLM"/>
    </source>
</evidence>
<dbReference type="EMBL" id="CAJJDN010000121">
    <property type="protein sequence ID" value="CAD8119360.1"/>
    <property type="molecule type" value="Genomic_DNA"/>
</dbReference>
<evidence type="ECO:0000256" key="2">
    <source>
        <dbReference type="SAM" id="Phobius"/>
    </source>
</evidence>
<keyword evidence="2" id="KW-0472">Membrane</keyword>
<protein>
    <recommendedName>
        <fullName evidence="6">Tetratricopeptide repeat protein</fullName>
    </recommendedName>
</protein>
<feature type="transmembrane region" description="Helical" evidence="2">
    <location>
        <begin position="313"/>
        <end position="331"/>
    </location>
</feature>
<accession>A0A8S1QUC8</accession>
<sequence length="339" mass="40304">MMTLKNDAPIIQILKQLQKQLIFNMKNKVAVSNDHFYLLIIQKLQIMNQSSRFIKQNENNQQQLQLQEKLIQIENLIQQTYDECELLIKWFRNLTESIFSPLVKLKMEILDKYQISKGRLDELDLILINNAYFNILTFKDYQKDFKIALEKEANNQISIIKKKNSELYLNQILYSTIRYEDIANSKKEQDKAHSQFPQIILFNYIMERRKILRSNSLFRQSYIIESQKLVSILGNIVDQDIAQNQMTKISNYKIMKKSEEALIYYDKALDLNPSDSCSLDGKATFILFIGCFTTKISYQIIQKQNYRKRIQKLFNYLIRFLLLILSTLMLTQRKGKRID</sequence>
<keyword evidence="2" id="KW-0812">Transmembrane</keyword>
<evidence type="ECO:0000313" key="3">
    <source>
        <dbReference type="EMBL" id="CAD8119358.1"/>
    </source>
</evidence>
<reference evidence="3" key="1">
    <citation type="submission" date="2021-01" db="EMBL/GenBank/DDBJ databases">
        <authorList>
            <consortium name="Genoscope - CEA"/>
            <person name="William W."/>
        </authorList>
    </citation>
    <scope>NUCLEOTIDE SEQUENCE</scope>
</reference>
<dbReference type="InterPro" id="IPR019734">
    <property type="entry name" value="TPR_rpt"/>
</dbReference>
<proteinExistence type="predicted"/>
<dbReference type="AlphaFoldDB" id="A0A8S1QUC8"/>
<keyword evidence="1" id="KW-0802">TPR repeat</keyword>
<gene>
    <name evidence="3" type="ORF">PSON_ATCC_30995.1.T1210008</name>
    <name evidence="4" type="ORF">PSON_ATCC_30995.1.T1210010</name>
</gene>